<dbReference type="GO" id="GO:0005524">
    <property type="term" value="F:ATP binding"/>
    <property type="evidence" value="ECO:0007669"/>
    <property type="project" value="UniProtKB-KW"/>
</dbReference>
<feature type="compositionally biased region" description="Polar residues" evidence="4">
    <location>
        <begin position="1148"/>
        <end position="1165"/>
    </location>
</feature>
<comment type="caution">
    <text evidence="6">The sequence shown here is derived from an EMBL/GenBank/DDBJ whole genome shotgun (WGS) entry which is preliminary data.</text>
</comment>
<feature type="region of interest" description="Disordered" evidence="4">
    <location>
        <begin position="1264"/>
        <end position="1315"/>
    </location>
</feature>
<dbReference type="SUPFAM" id="SSF52540">
    <property type="entry name" value="P-loop containing nucleoside triphosphate hydrolases"/>
    <property type="match status" value="2"/>
</dbReference>
<name>A0AAD8AY32_BIOPF</name>
<feature type="coiled-coil region" evidence="3">
    <location>
        <begin position="886"/>
        <end position="914"/>
    </location>
</feature>
<keyword evidence="6" id="KW-0378">Hydrolase</keyword>
<dbReference type="PANTHER" id="PTHR43788:SF6">
    <property type="entry name" value="DNA HELICASE B"/>
    <property type="match status" value="1"/>
</dbReference>
<reference evidence="6" key="2">
    <citation type="submission" date="2023-04" db="EMBL/GenBank/DDBJ databases">
        <authorList>
            <person name="Bu L."/>
            <person name="Lu L."/>
            <person name="Laidemitt M.R."/>
            <person name="Zhang S.M."/>
            <person name="Mutuku M."/>
            <person name="Mkoji G."/>
            <person name="Steinauer M."/>
            <person name="Loker E.S."/>
        </authorList>
    </citation>
    <scope>NUCLEOTIDE SEQUENCE</scope>
    <source>
        <strain evidence="6">KasaAsao</strain>
        <tissue evidence="6">Whole Snail</tissue>
    </source>
</reference>
<evidence type="ECO:0000259" key="5">
    <source>
        <dbReference type="Pfam" id="PF25894"/>
    </source>
</evidence>
<evidence type="ECO:0000256" key="4">
    <source>
        <dbReference type="SAM" id="MobiDB-lite"/>
    </source>
</evidence>
<feature type="compositionally biased region" description="Basic and acidic residues" evidence="4">
    <location>
        <begin position="1274"/>
        <end position="1286"/>
    </location>
</feature>
<proteinExistence type="predicted"/>
<evidence type="ECO:0000256" key="1">
    <source>
        <dbReference type="ARBA" id="ARBA00022741"/>
    </source>
</evidence>
<feature type="region of interest" description="Disordered" evidence="4">
    <location>
        <begin position="1189"/>
        <end position="1224"/>
    </location>
</feature>
<evidence type="ECO:0000313" key="7">
    <source>
        <dbReference type="Proteomes" id="UP001233172"/>
    </source>
</evidence>
<reference evidence="6" key="1">
    <citation type="journal article" date="2023" name="PLoS Negl. Trop. Dis.">
        <title>A genome sequence for Biomphalaria pfeifferi, the major vector snail for the human-infecting parasite Schistosoma mansoni.</title>
        <authorList>
            <person name="Bu L."/>
            <person name="Lu L."/>
            <person name="Laidemitt M.R."/>
            <person name="Zhang S.M."/>
            <person name="Mutuku M."/>
            <person name="Mkoji G."/>
            <person name="Steinauer M."/>
            <person name="Loker E.S."/>
        </authorList>
    </citation>
    <scope>NUCLEOTIDE SEQUENCE</scope>
    <source>
        <strain evidence="6">KasaAsao</strain>
    </source>
</reference>
<feature type="region of interest" description="Disordered" evidence="4">
    <location>
        <begin position="1117"/>
        <end position="1165"/>
    </location>
</feature>
<keyword evidence="1" id="KW-0547">Nucleotide-binding</keyword>
<dbReference type="Gene3D" id="3.40.50.300">
    <property type="entry name" value="P-loop containing nucleotide triphosphate hydrolases"/>
    <property type="match status" value="4"/>
</dbReference>
<dbReference type="Pfam" id="PF25894">
    <property type="entry name" value="WHD_HELB"/>
    <property type="match status" value="1"/>
</dbReference>
<evidence type="ECO:0000256" key="2">
    <source>
        <dbReference type="ARBA" id="ARBA00022840"/>
    </source>
</evidence>
<dbReference type="GO" id="GO:0003678">
    <property type="term" value="F:DNA helicase activity"/>
    <property type="evidence" value="ECO:0007669"/>
    <property type="project" value="UniProtKB-ARBA"/>
</dbReference>
<dbReference type="Pfam" id="PF13604">
    <property type="entry name" value="AAA_30"/>
    <property type="match status" value="1"/>
</dbReference>
<sequence length="1380" mass="156813">MHYFHLSELSRALQIPYKSVRSEGEVNESDCSDDDEEEDLDDIFSYDPGSNANSFVSSRLPRESKVEIKSSDGRIHPCTGRFPLTQTFWEVEVKIANGWLKQAPKYFILNDAERIRQTNMVTIFLSECLAKEKDLKEKENAVKACFETFCRNSGEQNKLSFETLEGMLKKYLKLEKIGCCLEKFAGGSYGRHAIEDHSHYMMYVIGSELGSLVLLAASHPKLVSTSSELLPYSFTQFLHRLRQCSIFRNVNSASPVEGSLVKAKKQAFEESTTVDQKVKDADEMARLSPWEFAFKDIIARKLKIYGTEARLQAYIQGGYFPRIPEKEKDAMYIYEVLKEDARRNGNMYLEFNKLRNSFILRKLSYTISGDQRWADALNYLETNNVIKREVFNYTTNIFLRANWQAEVDTVEAINKVLYRHRMEPLQWDINLSSTDFNYLRQDDDQRKATQLICQMPITVLSGKGGCGKTTVVTKLLKHLCDTEEIRLKEMEEESEFSDSNKETVDGSTVSPSGNIKKDIDRVMHNVLSQVREDPIKNPDKHSQGGAAATREEKLRQQVVADLIKILENSKEEDSKDLKDFKKEILLTAPTGKAARLLGGKAKLPSATLHSVIMSWRNYSKQSDDSESAVEKTWIYQNVKILVVDECSLVSVRLFAHVMNILLENANLKKIILLGDIRQLPSIEPGEFLKDIFKSFNNVSGDGFGFSIELTQNHRSESKLIVENATKISNCQMPTFDPNGRFFMKEISDTRDDNERDQAVRHILNNFIDVKSDIDSQFVAFRNAHCEAINELCSQFYNGHSIAISRHGRKKRWDFQIGDKICLGRNNLVVNSRALVLKKYLEDYKELQIALEKASQRKSTPSQNDRQTISKSHLDELSARELITGDEDVYNRTLEELKERDKQAEVQQMERIEQKTVKREEKSQRVTGESLIGESREKLCNGEVFFIMDDIDQIDENNRVTKYLVLSDRDPHLPRVVCAPLKQLRRICQMKHSWARTIHTYQGSESDTVIYVLGQAVPQNWQHVYTAITRGKKSVCIVGKYSELLIAVNRKEPLRSTHLGYRLKEMINRHADLMKKSMEDFVHKIHQISSGSPDASLSDFSESLIHELDESVAKVTAGYSSSNGKPVDVPDELDVPGTAFDSDVEDEGNSTSASSPAPNGLKVQTKSTLETKANHLLSDREMYFLLSSDDNTDSTHSEQTQSFCDRTSLSYDSDQDTASYSQPTQKGVSLPLVTVDSSFNTSWSDESDLEEERLMLNLPTQKTVSCPKFQGEDSFSYRDDSDLDSKSRLFPTKRQLSDNEPPPAEVGPSSPAVSQSNLLEDTQQLTPPEQIAQTANTFLSPSGLSPSKRLCTNILSTPFQDTFKTSLSLNKEELSHVRKKL</sequence>
<accession>A0AAD8AY32</accession>
<dbReference type="InterPro" id="IPR050534">
    <property type="entry name" value="Coronavir_polyprotein_1ab"/>
</dbReference>
<evidence type="ECO:0000313" key="6">
    <source>
        <dbReference type="EMBL" id="KAK0044564.1"/>
    </source>
</evidence>
<dbReference type="CDD" id="cd18809">
    <property type="entry name" value="SF1_C_RecD"/>
    <property type="match status" value="1"/>
</dbReference>
<feature type="compositionally biased region" description="Basic and acidic residues" evidence="4">
    <location>
        <begin position="530"/>
        <end position="542"/>
    </location>
</feature>
<dbReference type="EMBL" id="JASAOG010000195">
    <property type="protein sequence ID" value="KAK0044564.1"/>
    <property type="molecule type" value="Genomic_DNA"/>
</dbReference>
<dbReference type="InterPro" id="IPR027417">
    <property type="entry name" value="P-loop_NTPase"/>
</dbReference>
<evidence type="ECO:0000256" key="3">
    <source>
        <dbReference type="SAM" id="Coils"/>
    </source>
</evidence>
<feature type="domain" description="DNA helicase B winged helix" evidence="5">
    <location>
        <begin position="282"/>
        <end position="391"/>
    </location>
</feature>
<protein>
    <submittedName>
        <fullName evidence="6">DNA helicase B</fullName>
    </submittedName>
</protein>
<dbReference type="Proteomes" id="UP001233172">
    <property type="component" value="Unassembled WGS sequence"/>
</dbReference>
<keyword evidence="2" id="KW-0067">ATP-binding</keyword>
<dbReference type="InterPro" id="IPR058839">
    <property type="entry name" value="WHD_HELB"/>
</dbReference>
<gene>
    <name evidence="6" type="ORF">Bpfe_025966</name>
</gene>
<keyword evidence="6" id="KW-0347">Helicase</keyword>
<feature type="region of interest" description="Disordered" evidence="4">
    <location>
        <begin position="490"/>
        <end position="551"/>
    </location>
</feature>
<dbReference type="PANTHER" id="PTHR43788">
    <property type="entry name" value="DNA2/NAM7 HELICASE FAMILY MEMBER"/>
    <property type="match status" value="1"/>
</dbReference>
<dbReference type="Gene3D" id="2.30.30.940">
    <property type="match status" value="1"/>
</dbReference>
<organism evidence="6 7">
    <name type="scientific">Biomphalaria pfeifferi</name>
    <name type="common">Bloodfluke planorb</name>
    <name type="synonym">Freshwater snail</name>
    <dbReference type="NCBI Taxonomy" id="112525"/>
    <lineage>
        <taxon>Eukaryota</taxon>
        <taxon>Metazoa</taxon>
        <taxon>Spiralia</taxon>
        <taxon>Lophotrochozoa</taxon>
        <taxon>Mollusca</taxon>
        <taxon>Gastropoda</taxon>
        <taxon>Heterobranchia</taxon>
        <taxon>Euthyneura</taxon>
        <taxon>Panpulmonata</taxon>
        <taxon>Hygrophila</taxon>
        <taxon>Lymnaeoidea</taxon>
        <taxon>Planorbidae</taxon>
        <taxon>Biomphalaria</taxon>
    </lineage>
</organism>
<keyword evidence="7" id="KW-1185">Reference proteome</keyword>
<feature type="compositionally biased region" description="Polar residues" evidence="4">
    <location>
        <begin position="1196"/>
        <end position="1224"/>
    </location>
</feature>
<keyword evidence="3" id="KW-0175">Coiled coil</keyword>